<proteinExistence type="predicted"/>
<evidence type="ECO:0000313" key="1">
    <source>
        <dbReference type="EMBL" id="KAF9540653.1"/>
    </source>
</evidence>
<reference evidence="1" key="1">
    <citation type="journal article" date="2020" name="Fungal Divers.">
        <title>Resolving the Mortierellaceae phylogeny through synthesis of multi-gene phylogenetics and phylogenomics.</title>
        <authorList>
            <person name="Vandepol N."/>
            <person name="Liber J."/>
            <person name="Desiro A."/>
            <person name="Na H."/>
            <person name="Kennedy M."/>
            <person name="Barry K."/>
            <person name="Grigoriev I.V."/>
            <person name="Miller A.N."/>
            <person name="O'Donnell K."/>
            <person name="Stajich J.E."/>
            <person name="Bonito G."/>
        </authorList>
    </citation>
    <scope>NUCLEOTIDE SEQUENCE</scope>
    <source>
        <strain evidence="1">NRRL 2591</strain>
    </source>
</reference>
<comment type="caution">
    <text evidence="1">The sequence shown here is derived from an EMBL/GenBank/DDBJ whole genome shotgun (WGS) entry which is preliminary data.</text>
</comment>
<protein>
    <submittedName>
        <fullName evidence="1">Uncharacterized protein</fullName>
    </submittedName>
</protein>
<dbReference type="Proteomes" id="UP000723463">
    <property type="component" value="Unassembled WGS sequence"/>
</dbReference>
<sequence length="168" mass="18898">MFDELGLFLEDHDYGDADNNSSSTPGDLYKVTSAKEGHVRWMCSTHYNELYLEVTRRPVLEAIWDNNGTFNERKGTAKVRIGNAARGADFCWALSSSPFFQHIYIFLDWIAAATDLKELVLAIQQSNLQQVELNVQTDSPATLQSQPTLRSQTQTIQQKLAAQGFLPV</sequence>
<organism evidence="1 2">
    <name type="scientific">Mortierella hygrophila</name>
    <dbReference type="NCBI Taxonomy" id="979708"/>
    <lineage>
        <taxon>Eukaryota</taxon>
        <taxon>Fungi</taxon>
        <taxon>Fungi incertae sedis</taxon>
        <taxon>Mucoromycota</taxon>
        <taxon>Mortierellomycotina</taxon>
        <taxon>Mortierellomycetes</taxon>
        <taxon>Mortierellales</taxon>
        <taxon>Mortierellaceae</taxon>
        <taxon>Mortierella</taxon>
    </lineage>
</organism>
<accession>A0A9P6K0J4</accession>
<dbReference type="AlphaFoldDB" id="A0A9P6K0J4"/>
<evidence type="ECO:0000313" key="2">
    <source>
        <dbReference type="Proteomes" id="UP000723463"/>
    </source>
</evidence>
<name>A0A9P6K0J4_9FUNG</name>
<dbReference type="EMBL" id="JAAAXW010000193">
    <property type="protein sequence ID" value="KAF9540653.1"/>
    <property type="molecule type" value="Genomic_DNA"/>
</dbReference>
<gene>
    <name evidence="1" type="ORF">EC957_003938</name>
</gene>
<keyword evidence="2" id="KW-1185">Reference proteome</keyword>